<comment type="function">
    <text evidence="9">Involved in protein export.</text>
</comment>
<dbReference type="PANTHER" id="PTHR30081">
    <property type="entry name" value="PROTEIN-EXPORT MEMBRANE PROTEIN SEC"/>
    <property type="match status" value="1"/>
</dbReference>
<evidence type="ECO:0000256" key="5">
    <source>
        <dbReference type="ARBA" id="ARBA00022927"/>
    </source>
</evidence>
<keyword evidence="2 9" id="KW-0813">Transport</keyword>
<organism evidence="11">
    <name type="scientific">Candidatus Methanophaga sp. ANME-1 ERB7</name>
    <dbReference type="NCBI Taxonomy" id="2759913"/>
    <lineage>
        <taxon>Archaea</taxon>
        <taxon>Methanobacteriati</taxon>
        <taxon>Methanobacteriota</taxon>
        <taxon>Stenosarchaea group</taxon>
        <taxon>Methanomicrobia</taxon>
        <taxon>Candidatus Methanophagales</taxon>
        <taxon>Candidatus Methanophagaceae</taxon>
        <taxon>Candidatus Methanophaga</taxon>
    </lineage>
</organism>
<feature type="transmembrane region" description="Helical" evidence="9">
    <location>
        <begin position="256"/>
        <end position="282"/>
    </location>
</feature>
<dbReference type="AlphaFoldDB" id="A0A7G9ZD70"/>
<evidence type="ECO:0000256" key="6">
    <source>
        <dbReference type="ARBA" id="ARBA00022989"/>
    </source>
</evidence>
<proteinExistence type="inferred from homology"/>
<comment type="subunit">
    <text evidence="9">Part of the protein translocation apparatus. Forms a complex with SecD.</text>
</comment>
<evidence type="ECO:0000256" key="4">
    <source>
        <dbReference type="ARBA" id="ARBA00022692"/>
    </source>
</evidence>
<keyword evidence="3 9" id="KW-1003">Cell membrane</keyword>
<keyword evidence="6 9" id="KW-1133">Transmembrane helix</keyword>
<keyword evidence="5 9" id="KW-0653">Protein transport</keyword>
<dbReference type="HAMAP" id="MF_01464_A">
    <property type="entry name" value="SecF_A"/>
    <property type="match status" value="1"/>
</dbReference>
<feature type="transmembrane region" description="Helical" evidence="9">
    <location>
        <begin position="47"/>
        <end position="67"/>
    </location>
</feature>
<protein>
    <recommendedName>
        <fullName evidence="9">Protein-export membrane protein SecF</fullName>
    </recommendedName>
</protein>
<dbReference type="Gene3D" id="1.20.1640.10">
    <property type="entry name" value="Multidrug efflux transporter AcrB transmembrane domain"/>
    <property type="match status" value="1"/>
</dbReference>
<keyword evidence="4 9" id="KW-0812">Transmembrane</keyword>
<evidence type="ECO:0000256" key="3">
    <source>
        <dbReference type="ARBA" id="ARBA00022475"/>
    </source>
</evidence>
<gene>
    <name evidence="9 11" type="primary">secF</name>
    <name evidence="11" type="ORF">MFNKIFOF_00026</name>
</gene>
<dbReference type="GO" id="GO:0006605">
    <property type="term" value="P:protein targeting"/>
    <property type="evidence" value="ECO:0007669"/>
    <property type="project" value="UniProtKB-UniRule"/>
</dbReference>
<name>A0A7G9ZD70_9EURY</name>
<dbReference type="InterPro" id="IPR022813">
    <property type="entry name" value="SecD/SecF_arch_bac"/>
</dbReference>
<dbReference type="EMBL" id="MT631716">
    <property type="protein sequence ID" value="QNO58204.1"/>
    <property type="molecule type" value="Genomic_DNA"/>
</dbReference>
<dbReference type="Pfam" id="PF02355">
    <property type="entry name" value="SecD_SecF_C"/>
    <property type="match status" value="1"/>
</dbReference>
<sequence>MLLDNSINKSLYISIQYGYANKRETSMSEKESFLDKIDITQYSAKKLIAIPLIILLLAFVVIAYTQMSVGSPVHLGMDFTGGTWVKISTDETKEALAVKFDGYPVILVGETGVGNEKRIEFDLTSDSLEYDLLIETLNNEYGVGTYELESISAQFGLQYQTQALKALIFAFIFMAIVVFVAFRMIIPPLAVIFAAFSDIVVAIACMNLIGMELSLGTVAALLMLIGYSVDSNILLTTNLLRKKGDLDLKIRNAMKTGITMTFTTLSAVFAMFIVSSSIHLFSSHFAPIPILVDISLVLLFGLVMDLANTWLLNAGLLKLYLEKKESKKFKRKKGVEKLNVKKKSKNAI</sequence>
<dbReference type="PANTHER" id="PTHR30081:SF8">
    <property type="entry name" value="PROTEIN TRANSLOCASE SUBUNIT SECF"/>
    <property type="match status" value="1"/>
</dbReference>
<dbReference type="SUPFAM" id="SSF82866">
    <property type="entry name" value="Multidrug efflux transporter AcrB transmembrane domain"/>
    <property type="match status" value="1"/>
</dbReference>
<feature type="transmembrane region" description="Helical" evidence="9">
    <location>
        <begin position="189"/>
        <end position="209"/>
    </location>
</feature>
<evidence type="ECO:0000313" key="11">
    <source>
        <dbReference type="EMBL" id="QNO58204.1"/>
    </source>
</evidence>
<reference evidence="11" key="1">
    <citation type="submission" date="2020-06" db="EMBL/GenBank/DDBJ databases">
        <title>Unique genomic features of the anaerobic methanotrophic archaea.</title>
        <authorList>
            <person name="Chadwick G.L."/>
            <person name="Skennerton C.T."/>
            <person name="Laso-Perez R."/>
            <person name="Leu A.O."/>
            <person name="Speth D.R."/>
            <person name="Yu H."/>
            <person name="Morgan-Lang C."/>
            <person name="Hatzenpichler R."/>
            <person name="Goudeau D."/>
            <person name="Malmstrom R."/>
            <person name="Brazelton W.J."/>
            <person name="Woyke T."/>
            <person name="Hallam S.J."/>
            <person name="Tyson G.W."/>
            <person name="Wegener G."/>
            <person name="Boetius A."/>
            <person name="Orphan V."/>
        </authorList>
    </citation>
    <scope>NUCLEOTIDE SEQUENCE</scope>
</reference>
<evidence type="ECO:0000259" key="10">
    <source>
        <dbReference type="Pfam" id="PF02355"/>
    </source>
</evidence>
<dbReference type="InterPro" id="IPR024921">
    <property type="entry name" value="SecF_arc"/>
</dbReference>
<evidence type="ECO:0000256" key="1">
    <source>
        <dbReference type="ARBA" id="ARBA00004651"/>
    </source>
</evidence>
<feature type="domain" description="Protein export membrane protein SecD/SecF C-terminal" evidence="10">
    <location>
        <begin position="144"/>
        <end position="322"/>
    </location>
</feature>
<comment type="subcellular location">
    <subcellularLocation>
        <location evidence="1 9">Cell membrane</location>
        <topology evidence="1 9">Multi-pass membrane protein</topology>
    </subcellularLocation>
</comment>
<dbReference type="GO" id="GO:0065002">
    <property type="term" value="P:intracellular protein transmembrane transport"/>
    <property type="evidence" value="ECO:0007669"/>
    <property type="project" value="UniProtKB-UniRule"/>
</dbReference>
<evidence type="ECO:0000256" key="2">
    <source>
        <dbReference type="ARBA" id="ARBA00022448"/>
    </source>
</evidence>
<feature type="transmembrane region" description="Helical" evidence="9">
    <location>
        <begin position="294"/>
        <end position="321"/>
    </location>
</feature>
<keyword evidence="8 9" id="KW-0472">Membrane</keyword>
<keyword evidence="7 9" id="KW-0811">Translocation</keyword>
<evidence type="ECO:0000256" key="8">
    <source>
        <dbReference type="ARBA" id="ARBA00023136"/>
    </source>
</evidence>
<dbReference type="InterPro" id="IPR048634">
    <property type="entry name" value="SecD_SecF_C"/>
</dbReference>
<evidence type="ECO:0000256" key="7">
    <source>
        <dbReference type="ARBA" id="ARBA00023010"/>
    </source>
</evidence>
<feature type="transmembrane region" description="Helical" evidence="9">
    <location>
        <begin position="215"/>
        <end position="235"/>
    </location>
</feature>
<dbReference type="GO" id="GO:0005886">
    <property type="term" value="C:plasma membrane"/>
    <property type="evidence" value="ECO:0007669"/>
    <property type="project" value="UniProtKB-SubCell"/>
</dbReference>
<feature type="transmembrane region" description="Helical" evidence="9">
    <location>
        <begin position="163"/>
        <end position="182"/>
    </location>
</feature>
<evidence type="ECO:0000256" key="9">
    <source>
        <dbReference type="HAMAP-Rule" id="MF_01464"/>
    </source>
</evidence>
<comment type="similarity">
    <text evidence="9">Belongs to the SecD/SecF family. SecF subfamily.</text>
</comment>
<accession>A0A7G9ZD70</accession>